<reference evidence="15" key="1">
    <citation type="submission" date="2018-05" db="EMBL/GenBank/DDBJ databases">
        <title>Zavarzinia sp. HR-AS.</title>
        <authorList>
            <person name="Lee Y."/>
            <person name="Jeon C.O."/>
        </authorList>
    </citation>
    <scope>NUCLEOTIDE SEQUENCE [LARGE SCALE GENOMIC DNA]</scope>
    <source>
        <strain evidence="15">DSM 1231</strain>
    </source>
</reference>
<dbReference type="FunFam" id="1.10.357.140:FF:000003">
    <property type="entry name" value="4-hydroxybenzoate polyprenyltransferase, mitochondrial"/>
    <property type="match status" value="1"/>
</dbReference>
<keyword evidence="4 11" id="KW-1003">Cell membrane</keyword>
<name>A0A317DYU5_9PROT</name>
<dbReference type="UniPathway" id="UPA00232"/>
<dbReference type="PANTHER" id="PTHR11048:SF28">
    <property type="entry name" value="4-HYDROXYBENZOATE POLYPRENYLTRANSFERASE, MITOCHONDRIAL"/>
    <property type="match status" value="1"/>
</dbReference>
<gene>
    <name evidence="11" type="primary">ubiA</name>
    <name evidence="14" type="ORF">DKG75_15500</name>
</gene>
<dbReference type="OrthoDB" id="9782418at2"/>
<organism evidence="14 15">
    <name type="scientific">Zavarzinia compransoris</name>
    <dbReference type="NCBI Taxonomy" id="1264899"/>
    <lineage>
        <taxon>Bacteria</taxon>
        <taxon>Pseudomonadati</taxon>
        <taxon>Pseudomonadota</taxon>
        <taxon>Alphaproteobacteria</taxon>
        <taxon>Rhodospirillales</taxon>
        <taxon>Zavarziniaceae</taxon>
        <taxon>Zavarzinia</taxon>
    </lineage>
</organism>
<evidence type="ECO:0000313" key="14">
    <source>
        <dbReference type="EMBL" id="PWR19859.1"/>
    </source>
</evidence>
<comment type="pathway">
    <text evidence="11">Cofactor biosynthesis; ubiquinone biosynthesis.</text>
</comment>
<dbReference type="CDD" id="cd13959">
    <property type="entry name" value="PT_UbiA_COQ2"/>
    <property type="match status" value="1"/>
</dbReference>
<dbReference type="InterPro" id="IPR006370">
    <property type="entry name" value="HB_polyprenyltransferase-like"/>
</dbReference>
<dbReference type="InterPro" id="IPR039653">
    <property type="entry name" value="Prenyltransferase"/>
</dbReference>
<comment type="function">
    <text evidence="11">Catalyzes the prenylation of para-hydroxybenzoate (PHB) with an all-trans polyprenyl group. Mediates the second step in the final reaction sequence of ubiquinone-8 (UQ-8) biosynthesis, which is the condensation of the polyisoprenoid side chain with PHB, generating the first membrane-bound Q intermediate 3-octaprenyl-4-hydroxybenzoate.</text>
</comment>
<feature type="transmembrane region" description="Helical" evidence="11">
    <location>
        <begin position="122"/>
        <end position="142"/>
    </location>
</feature>
<keyword evidence="15" id="KW-1185">Reference proteome</keyword>
<dbReference type="PROSITE" id="PS00943">
    <property type="entry name" value="UBIA"/>
    <property type="match status" value="1"/>
</dbReference>
<evidence type="ECO:0000256" key="3">
    <source>
        <dbReference type="ARBA" id="ARBA00005985"/>
    </source>
</evidence>
<feature type="transmembrane region" description="Helical" evidence="11">
    <location>
        <begin position="148"/>
        <end position="165"/>
    </location>
</feature>
<dbReference type="Proteomes" id="UP000246077">
    <property type="component" value="Unassembled WGS sequence"/>
</dbReference>
<dbReference type="InterPro" id="IPR044878">
    <property type="entry name" value="UbiA_sf"/>
</dbReference>
<evidence type="ECO:0000256" key="11">
    <source>
        <dbReference type="HAMAP-Rule" id="MF_01635"/>
    </source>
</evidence>
<dbReference type="GO" id="GO:0006744">
    <property type="term" value="P:ubiquinone biosynthetic process"/>
    <property type="evidence" value="ECO:0007669"/>
    <property type="project" value="UniProtKB-UniRule"/>
</dbReference>
<evidence type="ECO:0000313" key="15">
    <source>
        <dbReference type="Proteomes" id="UP000246077"/>
    </source>
</evidence>
<accession>A0A317DYU5</accession>
<keyword evidence="5 11" id="KW-0997">Cell inner membrane</keyword>
<feature type="transmembrane region" description="Helical" evidence="11">
    <location>
        <begin position="172"/>
        <end position="190"/>
    </location>
</feature>
<dbReference type="InterPro" id="IPR030470">
    <property type="entry name" value="UbiA_prenylTrfase_CS"/>
</dbReference>
<keyword evidence="11" id="KW-0460">Magnesium</keyword>
<keyword evidence="6 11" id="KW-0808">Transferase</keyword>
<dbReference type="AlphaFoldDB" id="A0A317DYU5"/>
<evidence type="ECO:0000256" key="1">
    <source>
        <dbReference type="ARBA" id="ARBA00001946"/>
    </source>
</evidence>
<comment type="cofactor">
    <cofactor evidence="1 11">
        <name>Mg(2+)</name>
        <dbReference type="ChEBI" id="CHEBI:18420"/>
    </cofactor>
</comment>
<dbReference type="Gene3D" id="1.20.120.1780">
    <property type="entry name" value="UbiA prenyltransferase"/>
    <property type="match status" value="1"/>
</dbReference>
<dbReference type="GO" id="GO:0005886">
    <property type="term" value="C:plasma membrane"/>
    <property type="evidence" value="ECO:0007669"/>
    <property type="project" value="UniProtKB-SubCell"/>
</dbReference>
<feature type="transmembrane region" description="Helical" evidence="11">
    <location>
        <begin position="52"/>
        <end position="73"/>
    </location>
</feature>
<evidence type="ECO:0000256" key="5">
    <source>
        <dbReference type="ARBA" id="ARBA00022519"/>
    </source>
</evidence>
<evidence type="ECO:0000256" key="12">
    <source>
        <dbReference type="NCBIfam" id="TIGR01474"/>
    </source>
</evidence>
<dbReference type="FunFam" id="1.20.120.1780:FF:000001">
    <property type="entry name" value="4-hydroxybenzoate octaprenyltransferase"/>
    <property type="match status" value="1"/>
</dbReference>
<dbReference type="HAMAP" id="MF_01635">
    <property type="entry name" value="UbiA"/>
    <property type="match status" value="1"/>
</dbReference>
<evidence type="ECO:0000256" key="4">
    <source>
        <dbReference type="ARBA" id="ARBA00022475"/>
    </source>
</evidence>
<dbReference type="GO" id="GO:0008412">
    <property type="term" value="F:4-hydroxybenzoate polyprenyltransferase activity"/>
    <property type="evidence" value="ECO:0007669"/>
    <property type="project" value="UniProtKB-UniRule"/>
</dbReference>
<evidence type="ECO:0000256" key="6">
    <source>
        <dbReference type="ARBA" id="ARBA00022679"/>
    </source>
</evidence>
<evidence type="ECO:0000256" key="7">
    <source>
        <dbReference type="ARBA" id="ARBA00022688"/>
    </source>
</evidence>
<protein>
    <recommendedName>
        <fullName evidence="11 12">4-hydroxybenzoate octaprenyltransferase</fullName>
        <ecNumber evidence="11 12">2.5.1.39</ecNumber>
    </recommendedName>
    <alternativeName>
        <fullName evidence="11">4-HB polyprenyltransferase</fullName>
    </alternativeName>
</protein>
<evidence type="ECO:0000256" key="13">
    <source>
        <dbReference type="SAM" id="MobiDB-lite"/>
    </source>
</evidence>
<dbReference type="Gene3D" id="1.10.357.140">
    <property type="entry name" value="UbiA prenyltransferase"/>
    <property type="match status" value="1"/>
</dbReference>
<keyword evidence="8 11" id="KW-0812">Transmembrane</keyword>
<proteinExistence type="inferred from homology"/>
<dbReference type="EC" id="2.5.1.39" evidence="11 12"/>
<feature type="transmembrane region" description="Helical" evidence="11">
    <location>
        <begin position="79"/>
        <end position="101"/>
    </location>
</feature>
<dbReference type="PANTHER" id="PTHR11048">
    <property type="entry name" value="PRENYLTRANSFERASES"/>
    <property type="match status" value="1"/>
</dbReference>
<comment type="subcellular location">
    <subcellularLocation>
        <location evidence="11">Cell inner membrane</location>
        <topology evidence="11">Multi-pass membrane protein</topology>
    </subcellularLocation>
    <subcellularLocation>
        <location evidence="2">Membrane</location>
        <topology evidence="2">Multi-pass membrane protein</topology>
    </subcellularLocation>
</comment>
<dbReference type="EMBL" id="QGLF01000004">
    <property type="protein sequence ID" value="PWR19859.1"/>
    <property type="molecule type" value="Genomic_DNA"/>
</dbReference>
<dbReference type="NCBIfam" id="TIGR01474">
    <property type="entry name" value="ubiA_proteo"/>
    <property type="match status" value="1"/>
</dbReference>
<comment type="similarity">
    <text evidence="3 11">Belongs to the UbiA prenyltransferase family.</text>
</comment>
<evidence type="ECO:0000256" key="10">
    <source>
        <dbReference type="ARBA" id="ARBA00023136"/>
    </source>
</evidence>
<evidence type="ECO:0000256" key="8">
    <source>
        <dbReference type="ARBA" id="ARBA00022692"/>
    </source>
</evidence>
<feature type="transmembrane region" description="Helical" evidence="11">
    <location>
        <begin position="196"/>
        <end position="214"/>
    </location>
</feature>
<keyword evidence="10 11" id="KW-0472">Membrane</keyword>
<dbReference type="Pfam" id="PF01040">
    <property type="entry name" value="UbiA"/>
    <property type="match status" value="1"/>
</dbReference>
<keyword evidence="9 11" id="KW-1133">Transmembrane helix</keyword>
<comment type="catalytic activity">
    <reaction evidence="11">
        <text>all-trans-octaprenyl diphosphate + 4-hydroxybenzoate = 4-hydroxy-3-(all-trans-octaprenyl)benzoate + diphosphate</text>
        <dbReference type="Rhea" id="RHEA:27782"/>
        <dbReference type="ChEBI" id="CHEBI:1617"/>
        <dbReference type="ChEBI" id="CHEBI:17879"/>
        <dbReference type="ChEBI" id="CHEBI:33019"/>
        <dbReference type="ChEBI" id="CHEBI:57711"/>
        <dbReference type="EC" id="2.5.1.39"/>
    </reaction>
</comment>
<dbReference type="InterPro" id="IPR000537">
    <property type="entry name" value="UbiA_prenyltransferase"/>
</dbReference>
<evidence type="ECO:0000256" key="9">
    <source>
        <dbReference type="ARBA" id="ARBA00022989"/>
    </source>
</evidence>
<comment type="caution">
    <text evidence="14">The sequence shown here is derived from an EMBL/GenBank/DDBJ whole genome shotgun (WGS) entry which is preliminary data.</text>
</comment>
<feature type="transmembrane region" description="Helical" evidence="11">
    <location>
        <begin position="245"/>
        <end position="264"/>
    </location>
</feature>
<evidence type="ECO:0000256" key="2">
    <source>
        <dbReference type="ARBA" id="ARBA00004141"/>
    </source>
</evidence>
<sequence>MNMPTTPFPQGEAQPTPQGEARPADAAPVTWVDHMPAVLRPYLRLARADRPIGIWLLMLPCWWSAALAAPAGALPDWRLLLLFFVGAAVMRGAGCTLNDIADRDIDARVARTRGRPLPSGAIGVRAAFAFLAAQALAGLLVLLSLNMFTVWLGIASLLPVAVYPFMKRITHWPQAVLGIAFNWGALVGWSAVRGDLGWPAVLLYLAGILWTLGYDTIYAHQDKEDDAVVGVKSTALRLGDRTRPFLWLVYGGMVALTGAAGALAGLGWPFWLGLGAAALHLGWQAATTDFDDSPECLARFKSNSRLGFVIFIAIAAGQWAA</sequence>
<keyword evidence="7 11" id="KW-0831">Ubiquinone biosynthesis</keyword>
<feature type="region of interest" description="Disordered" evidence="13">
    <location>
        <begin position="1"/>
        <end position="25"/>
    </location>
</feature>